<dbReference type="Gene3D" id="3.50.50.60">
    <property type="entry name" value="FAD/NAD(P)-binding domain"/>
    <property type="match status" value="1"/>
</dbReference>
<evidence type="ECO:0000256" key="5">
    <source>
        <dbReference type="ARBA" id="ARBA00022857"/>
    </source>
</evidence>
<accession>A0A0F9HI69</accession>
<evidence type="ECO:0000256" key="2">
    <source>
        <dbReference type="ARBA" id="ARBA00007532"/>
    </source>
</evidence>
<comment type="caution">
    <text evidence="10">The sequence shown here is derived from an EMBL/GenBank/DDBJ whole genome shotgun (WGS) entry which is preliminary data.</text>
</comment>
<sequence length="350" mass="36066">MKDTHAPEGTQYDLAVIGAGSAGFSAAITAAEAGARVAMIGAGTIGGTCVNFGCVPSKALIRAVESVHQARAAARFDGIAGQARITDWAATVAQKQALVEELRGAKYADVLPRHETVGYIEGRARFDDSGKLTVDGRPFAAAKVILATGSRPHVPAIPGIEEVATLDSAAALEVSELPASMIVLGAGFIGVELAQLFARAGVAVTLVSRRGVLPEAEPEVSVALSDTLADEGIRLVRAKGYVQVAQEGSDVALQLAGGEMLKAERLVLATGRVPNSDGLNLAAAGIAVDARGGIEVDAHMRTANPNVWAAGDVTGRDQFVYMAAYGAKIAARNAVAGEARRYDNATMPWV</sequence>
<dbReference type="InterPro" id="IPR023753">
    <property type="entry name" value="FAD/NAD-binding_dom"/>
</dbReference>
<keyword evidence="3" id="KW-0285">Flavoprotein</keyword>
<evidence type="ECO:0000256" key="1">
    <source>
        <dbReference type="ARBA" id="ARBA00001974"/>
    </source>
</evidence>
<dbReference type="InterPro" id="IPR012999">
    <property type="entry name" value="Pyr_OxRdtase_I_AS"/>
</dbReference>
<comment type="similarity">
    <text evidence="2">Belongs to the class-I pyridine nucleotide-disulfide oxidoreductase family.</text>
</comment>
<dbReference type="PRINTS" id="PR00368">
    <property type="entry name" value="FADPNR"/>
</dbReference>
<dbReference type="GO" id="GO:0003955">
    <property type="term" value="F:NAD(P)H dehydrogenase (quinone) activity"/>
    <property type="evidence" value="ECO:0007669"/>
    <property type="project" value="TreeGrafter"/>
</dbReference>
<evidence type="ECO:0000256" key="3">
    <source>
        <dbReference type="ARBA" id="ARBA00022630"/>
    </source>
</evidence>
<evidence type="ECO:0000256" key="7">
    <source>
        <dbReference type="ARBA" id="ARBA00023157"/>
    </source>
</evidence>
<name>A0A0F9HI69_9ZZZZ</name>
<feature type="non-terminal residue" evidence="10">
    <location>
        <position position="350"/>
    </location>
</feature>
<evidence type="ECO:0000256" key="8">
    <source>
        <dbReference type="ARBA" id="ARBA00023284"/>
    </source>
</evidence>
<evidence type="ECO:0000259" key="9">
    <source>
        <dbReference type="Pfam" id="PF07992"/>
    </source>
</evidence>
<dbReference type="SUPFAM" id="SSF51905">
    <property type="entry name" value="FAD/NAD(P)-binding domain"/>
    <property type="match status" value="1"/>
</dbReference>
<evidence type="ECO:0000313" key="10">
    <source>
        <dbReference type="EMBL" id="KKL74852.1"/>
    </source>
</evidence>
<keyword evidence="5" id="KW-0521">NADP</keyword>
<keyword evidence="4" id="KW-0274">FAD</keyword>
<dbReference type="Pfam" id="PF07992">
    <property type="entry name" value="Pyr_redox_2"/>
    <property type="match status" value="1"/>
</dbReference>
<organism evidence="10">
    <name type="scientific">marine sediment metagenome</name>
    <dbReference type="NCBI Taxonomy" id="412755"/>
    <lineage>
        <taxon>unclassified sequences</taxon>
        <taxon>metagenomes</taxon>
        <taxon>ecological metagenomes</taxon>
    </lineage>
</organism>
<dbReference type="PROSITE" id="PS00076">
    <property type="entry name" value="PYRIDINE_REDOX_1"/>
    <property type="match status" value="1"/>
</dbReference>
<dbReference type="PANTHER" id="PTHR43014">
    <property type="entry name" value="MERCURIC REDUCTASE"/>
    <property type="match status" value="1"/>
</dbReference>
<evidence type="ECO:0000256" key="4">
    <source>
        <dbReference type="ARBA" id="ARBA00022827"/>
    </source>
</evidence>
<keyword evidence="8" id="KW-0676">Redox-active center</keyword>
<protein>
    <recommendedName>
        <fullName evidence="9">FAD/NAD(P)-binding domain-containing protein</fullName>
    </recommendedName>
</protein>
<comment type="cofactor">
    <cofactor evidence="1">
        <name>FAD</name>
        <dbReference type="ChEBI" id="CHEBI:57692"/>
    </cofactor>
</comment>
<evidence type="ECO:0000256" key="6">
    <source>
        <dbReference type="ARBA" id="ARBA00023002"/>
    </source>
</evidence>
<dbReference type="PANTHER" id="PTHR43014:SF4">
    <property type="entry name" value="PYRIDINE NUCLEOTIDE-DISULFIDE OXIDOREDUCTASE RCLA-RELATED"/>
    <property type="match status" value="1"/>
</dbReference>
<dbReference type="PRINTS" id="PR00411">
    <property type="entry name" value="PNDRDTASEI"/>
</dbReference>
<dbReference type="InterPro" id="IPR036188">
    <property type="entry name" value="FAD/NAD-bd_sf"/>
</dbReference>
<keyword evidence="7" id="KW-1015">Disulfide bond</keyword>
<dbReference type="GO" id="GO:0016668">
    <property type="term" value="F:oxidoreductase activity, acting on a sulfur group of donors, NAD(P) as acceptor"/>
    <property type="evidence" value="ECO:0007669"/>
    <property type="project" value="InterPro"/>
</dbReference>
<proteinExistence type="inferred from homology"/>
<reference evidence="10" key="1">
    <citation type="journal article" date="2015" name="Nature">
        <title>Complex archaea that bridge the gap between prokaryotes and eukaryotes.</title>
        <authorList>
            <person name="Spang A."/>
            <person name="Saw J.H."/>
            <person name="Jorgensen S.L."/>
            <person name="Zaremba-Niedzwiedzka K."/>
            <person name="Martijn J."/>
            <person name="Lind A.E."/>
            <person name="van Eijk R."/>
            <person name="Schleper C."/>
            <person name="Guy L."/>
            <person name="Ettema T.J."/>
        </authorList>
    </citation>
    <scope>NUCLEOTIDE SEQUENCE</scope>
</reference>
<feature type="domain" description="FAD/NAD(P)-binding" evidence="9">
    <location>
        <begin position="12"/>
        <end position="323"/>
    </location>
</feature>
<dbReference type="EMBL" id="LAZR01024524">
    <property type="protein sequence ID" value="KKL74852.1"/>
    <property type="molecule type" value="Genomic_DNA"/>
</dbReference>
<gene>
    <name evidence="10" type="ORF">LCGC14_2060780</name>
</gene>
<keyword evidence="6" id="KW-0560">Oxidoreductase</keyword>
<dbReference type="GO" id="GO:0050660">
    <property type="term" value="F:flavin adenine dinucleotide binding"/>
    <property type="evidence" value="ECO:0007669"/>
    <property type="project" value="TreeGrafter"/>
</dbReference>
<dbReference type="AlphaFoldDB" id="A0A0F9HI69"/>